<feature type="signal peptide" evidence="1">
    <location>
        <begin position="1"/>
        <end position="21"/>
    </location>
</feature>
<protein>
    <recommendedName>
        <fullName evidence="4">Spore coat protein U domain-containing protein</fullName>
    </recommendedName>
</protein>
<reference evidence="2 3" key="1">
    <citation type="submission" date="2023-10" db="EMBL/GenBank/DDBJ databases">
        <title>Description of Microbulbifer bruguierae sp. nov., isolated from the sediments of mangrove plant Bruguiera sexangula and comparative genomic analyses of the genus Microbulbifer.</title>
        <authorList>
            <person name="Long M."/>
        </authorList>
    </citation>
    <scope>NUCLEOTIDE SEQUENCE [LARGE SCALE GENOMIC DNA]</scope>
    <source>
        <strain evidence="2 3">SPO729</strain>
    </source>
</reference>
<keyword evidence="1" id="KW-0732">Signal</keyword>
<name>A0AAU0N2B5_9GAMM</name>
<proteinExistence type="predicted"/>
<evidence type="ECO:0008006" key="4">
    <source>
        <dbReference type="Google" id="ProtNLM"/>
    </source>
</evidence>
<dbReference type="AlphaFoldDB" id="A0AAU0N2B5"/>
<dbReference type="EMBL" id="CP137555">
    <property type="protein sequence ID" value="WOX07117.1"/>
    <property type="molecule type" value="Genomic_DNA"/>
</dbReference>
<gene>
    <name evidence="2" type="ORF">R5R33_08280</name>
</gene>
<sequence length="160" mass="17268">MKHLLGLGAAAALIVAGSAYAGGYEHDYGHDCYECSDSVEILLQGEIECSCEITFNAPAGYLDLNLLFSGAKGLTQVLNVDCNTDDDLQVIFESANEGYLVHQVDDTYKIPYHLLLNAANTVFGTQYAFVDGDDIDVYLDDVGTMAGIYSDTVTITVFVD</sequence>
<dbReference type="Proteomes" id="UP001302477">
    <property type="component" value="Chromosome"/>
</dbReference>
<organism evidence="2 3">
    <name type="scientific">Microbulbifer pacificus</name>
    <dbReference type="NCBI Taxonomy" id="407164"/>
    <lineage>
        <taxon>Bacteria</taxon>
        <taxon>Pseudomonadati</taxon>
        <taxon>Pseudomonadota</taxon>
        <taxon>Gammaproteobacteria</taxon>
        <taxon>Cellvibrionales</taxon>
        <taxon>Microbulbiferaceae</taxon>
        <taxon>Microbulbifer</taxon>
    </lineage>
</organism>
<evidence type="ECO:0000313" key="3">
    <source>
        <dbReference type="Proteomes" id="UP001302477"/>
    </source>
</evidence>
<dbReference type="RefSeq" id="WP_318955549.1">
    <property type="nucleotide sequence ID" value="NZ_CP137555.1"/>
</dbReference>
<evidence type="ECO:0000256" key="1">
    <source>
        <dbReference type="SAM" id="SignalP"/>
    </source>
</evidence>
<accession>A0AAU0N2B5</accession>
<evidence type="ECO:0000313" key="2">
    <source>
        <dbReference type="EMBL" id="WOX07117.1"/>
    </source>
</evidence>
<dbReference type="KEGG" id="mpaf:R5R33_08280"/>
<keyword evidence="3" id="KW-1185">Reference proteome</keyword>
<feature type="chain" id="PRO_5043423223" description="Spore coat protein U domain-containing protein" evidence="1">
    <location>
        <begin position="22"/>
        <end position="160"/>
    </location>
</feature>